<accession>A0ABV7QSA5</accession>
<dbReference type="PANTHER" id="PTHR43233:SF1">
    <property type="entry name" value="FAMILY N-ACETYLTRANSFERASE, PUTATIVE (AFU_ORTHOLOGUE AFUA_6G03350)-RELATED"/>
    <property type="match status" value="1"/>
</dbReference>
<dbReference type="InterPro" id="IPR016181">
    <property type="entry name" value="Acyl_CoA_acyltransferase"/>
</dbReference>
<keyword evidence="3" id="KW-1185">Reference proteome</keyword>
<dbReference type="RefSeq" id="WP_377871228.1">
    <property type="nucleotide sequence ID" value="NZ_JBHMAY010000027.1"/>
</dbReference>
<reference evidence="3" key="1">
    <citation type="journal article" date="2019" name="Int. J. Syst. Evol. Microbiol.">
        <title>The Global Catalogue of Microorganisms (GCM) 10K type strain sequencing project: providing services to taxonomists for standard genome sequencing and annotation.</title>
        <authorList>
            <consortium name="The Broad Institute Genomics Platform"/>
            <consortium name="The Broad Institute Genome Sequencing Center for Infectious Disease"/>
            <person name="Wu L."/>
            <person name="Ma J."/>
        </authorList>
    </citation>
    <scope>NUCLEOTIDE SEQUENCE [LARGE SCALE GENOMIC DNA]</scope>
    <source>
        <strain evidence="3">CGMCC 4.7682</strain>
    </source>
</reference>
<evidence type="ECO:0000313" key="2">
    <source>
        <dbReference type="EMBL" id="MFC3515224.1"/>
    </source>
</evidence>
<gene>
    <name evidence="2" type="ORF">ACFORO_33990</name>
</gene>
<name>A0ABV7QSA5_9PSEU</name>
<feature type="domain" description="N-acetyltransferase" evidence="1">
    <location>
        <begin position="8"/>
        <end position="142"/>
    </location>
</feature>
<dbReference type="Pfam" id="PF13508">
    <property type="entry name" value="Acetyltransf_7"/>
    <property type="match status" value="1"/>
</dbReference>
<protein>
    <submittedName>
        <fullName evidence="2">GNAT family N-acetyltransferase</fullName>
        <ecNumber evidence="2">2.3.-.-</ecNumber>
    </submittedName>
</protein>
<proteinExistence type="predicted"/>
<dbReference type="GO" id="GO:0016746">
    <property type="term" value="F:acyltransferase activity"/>
    <property type="evidence" value="ECO:0007669"/>
    <property type="project" value="UniProtKB-KW"/>
</dbReference>
<keyword evidence="2" id="KW-0808">Transferase</keyword>
<evidence type="ECO:0000313" key="3">
    <source>
        <dbReference type="Proteomes" id="UP001595764"/>
    </source>
</evidence>
<dbReference type="InterPro" id="IPR000182">
    <property type="entry name" value="GNAT_dom"/>
</dbReference>
<dbReference type="EC" id="2.3.-.-" evidence="2"/>
<comment type="caution">
    <text evidence="2">The sequence shown here is derived from an EMBL/GenBank/DDBJ whole genome shotgun (WGS) entry which is preliminary data.</text>
</comment>
<dbReference type="SUPFAM" id="SSF55729">
    <property type="entry name" value="Acyl-CoA N-acyltransferases (Nat)"/>
    <property type="match status" value="1"/>
</dbReference>
<dbReference type="CDD" id="cd04301">
    <property type="entry name" value="NAT_SF"/>
    <property type="match status" value="1"/>
</dbReference>
<dbReference type="Gene3D" id="3.40.630.30">
    <property type="match status" value="1"/>
</dbReference>
<keyword evidence="2" id="KW-0012">Acyltransferase</keyword>
<evidence type="ECO:0000259" key="1">
    <source>
        <dbReference type="PROSITE" id="PS51186"/>
    </source>
</evidence>
<sequence>MRTVGGYELDDDVARVDLDVVWEFLSAEAYWARWRNREQVEQQVRTAWRVVGAYEAATGRLVGFARAFSDGVAMAYLADVFVVADARGAGLGKEIVREMIDNGPGANFRWMLHTSDAHELYRKFGFAEHAQGRYLEREAVRG</sequence>
<organism evidence="2 3">
    <name type="scientific">Amycolatopsis halotolerans</name>
    <dbReference type="NCBI Taxonomy" id="330083"/>
    <lineage>
        <taxon>Bacteria</taxon>
        <taxon>Bacillati</taxon>
        <taxon>Actinomycetota</taxon>
        <taxon>Actinomycetes</taxon>
        <taxon>Pseudonocardiales</taxon>
        <taxon>Pseudonocardiaceae</taxon>
        <taxon>Amycolatopsis</taxon>
    </lineage>
</organism>
<dbReference type="Proteomes" id="UP001595764">
    <property type="component" value="Unassembled WGS sequence"/>
</dbReference>
<dbReference type="PANTHER" id="PTHR43233">
    <property type="entry name" value="FAMILY N-ACETYLTRANSFERASE, PUTATIVE (AFU_ORTHOLOGUE AFUA_6G03350)-RELATED"/>
    <property type="match status" value="1"/>
</dbReference>
<dbReference type="PROSITE" id="PS51186">
    <property type="entry name" value="GNAT"/>
    <property type="match status" value="1"/>
</dbReference>
<dbReference type="EMBL" id="JBHRWI010000049">
    <property type="protein sequence ID" value="MFC3515224.1"/>
    <property type="molecule type" value="Genomic_DNA"/>
</dbReference>
<dbReference type="InterPro" id="IPR053144">
    <property type="entry name" value="Acetyltransferase_Butenolide"/>
</dbReference>